<comment type="similarity">
    <text evidence="2 9">Belongs to the ABC-2 integral membrane protein family.</text>
</comment>
<dbReference type="PANTHER" id="PTHR30413">
    <property type="entry name" value="INNER MEMBRANE TRANSPORT PERMEASE"/>
    <property type="match status" value="1"/>
</dbReference>
<evidence type="ECO:0000313" key="11">
    <source>
        <dbReference type="EMBL" id="CAA6812789.1"/>
    </source>
</evidence>
<evidence type="ECO:0000256" key="3">
    <source>
        <dbReference type="ARBA" id="ARBA00022448"/>
    </source>
</evidence>
<evidence type="ECO:0000256" key="1">
    <source>
        <dbReference type="ARBA" id="ARBA00004651"/>
    </source>
</evidence>
<dbReference type="InterPro" id="IPR013525">
    <property type="entry name" value="ABC2_TM"/>
</dbReference>
<accession>A0A6S6SQR2</accession>
<keyword evidence="3 9" id="KW-0813">Transport</keyword>
<dbReference type="PROSITE" id="PS51012">
    <property type="entry name" value="ABC_TM2"/>
    <property type="match status" value="1"/>
</dbReference>
<evidence type="ECO:0000256" key="4">
    <source>
        <dbReference type="ARBA" id="ARBA00022475"/>
    </source>
</evidence>
<feature type="transmembrane region" description="Helical" evidence="9">
    <location>
        <begin position="66"/>
        <end position="85"/>
    </location>
</feature>
<organism evidence="11">
    <name type="scientific">uncultured Sulfurovum sp</name>
    <dbReference type="NCBI Taxonomy" id="269237"/>
    <lineage>
        <taxon>Bacteria</taxon>
        <taxon>Pseudomonadati</taxon>
        <taxon>Campylobacterota</taxon>
        <taxon>Epsilonproteobacteria</taxon>
        <taxon>Campylobacterales</taxon>
        <taxon>Sulfurovaceae</taxon>
        <taxon>Sulfurovum</taxon>
        <taxon>environmental samples</taxon>
    </lineage>
</organism>
<dbReference type="AlphaFoldDB" id="A0A6S6SQR2"/>
<evidence type="ECO:0000256" key="6">
    <source>
        <dbReference type="ARBA" id="ARBA00022989"/>
    </source>
</evidence>
<keyword evidence="4 9" id="KW-1003">Cell membrane</keyword>
<evidence type="ECO:0000256" key="2">
    <source>
        <dbReference type="ARBA" id="ARBA00007783"/>
    </source>
</evidence>
<dbReference type="PANTHER" id="PTHR30413:SF10">
    <property type="entry name" value="CAPSULE POLYSACCHARIDE EXPORT INNER-MEMBRANE PROTEIN CTRC"/>
    <property type="match status" value="1"/>
</dbReference>
<evidence type="ECO:0000259" key="10">
    <source>
        <dbReference type="PROSITE" id="PS51012"/>
    </source>
</evidence>
<protein>
    <recommendedName>
        <fullName evidence="9">Transport permease protein</fullName>
    </recommendedName>
</protein>
<evidence type="ECO:0000256" key="9">
    <source>
        <dbReference type="RuleBase" id="RU361157"/>
    </source>
</evidence>
<feature type="transmembrane region" description="Helical" evidence="9">
    <location>
        <begin position="201"/>
        <end position="221"/>
    </location>
</feature>
<feature type="transmembrane region" description="Helical" evidence="9">
    <location>
        <begin position="30"/>
        <end position="54"/>
    </location>
</feature>
<evidence type="ECO:0000256" key="7">
    <source>
        <dbReference type="ARBA" id="ARBA00023047"/>
    </source>
</evidence>
<evidence type="ECO:0000256" key="8">
    <source>
        <dbReference type="ARBA" id="ARBA00023136"/>
    </source>
</evidence>
<feature type="transmembrane region" description="Helical" evidence="9">
    <location>
        <begin position="173"/>
        <end position="194"/>
    </location>
</feature>
<keyword evidence="5 9" id="KW-0812">Transmembrane</keyword>
<keyword evidence="7" id="KW-0625">Polysaccharide transport</keyword>
<comment type="subcellular location">
    <subcellularLocation>
        <location evidence="1 9">Cell membrane</location>
        <topology evidence="1 9">Multi-pass membrane protein</topology>
    </subcellularLocation>
</comment>
<dbReference type="GO" id="GO:0140359">
    <property type="term" value="F:ABC-type transporter activity"/>
    <property type="evidence" value="ECO:0007669"/>
    <property type="project" value="InterPro"/>
</dbReference>
<feature type="transmembrane region" description="Helical" evidence="9">
    <location>
        <begin position="145"/>
        <end position="167"/>
    </location>
</feature>
<feature type="domain" description="ABC transmembrane type-2" evidence="10">
    <location>
        <begin position="31"/>
        <end position="255"/>
    </location>
</feature>
<dbReference type="EMBL" id="CACVAS010000058">
    <property type="protein sequence ID" value="CAA6812789.1"/>
    <property type="molecule type" value="Genomic_DNA"/>
</dbReference>
<proteinExistence type="inferred from homology"/>
<keyword evidence="6 9" id="KW-1133">Transmembrane helix</keyword>
<keyword evidence="8 9" id="KW-0472">Membrane</keyword>
<dbReference type="GO" id="GO:0015774">
    <property type="term" value="P:polysaccharide transport"/>
    <property type="evidence" value="ECO:0007669"/>
    <property type="project" value="UniProtKB-KW"/>
</dbReference>
<dbReference type="InterPro" id="IPR047817">
    <property type="entry name" value="ABC2_TM_bact-type"/>
</dbReference>
<dbReference type="GO" id="GO:0015920">
    <property type="term" value="P:lipopolysaccharide transport"/>
    <property type="evidence" value="ECO:0007669"/>
    <property type="project" value="TreeGrafter"/>
</dbReference>
<sequence length="263" mass="30667">MNHIYALLKNYKLLISLALLDFNEQFMGSYLGIVWAIIRPLIFIFVIWLIFSVGLKDDLIDSKAPFILYLLTGYTSWMFFSTSLSSTMNAFTGNKSLVKRPSFKIILLPVVKILSSFLLHLIFLSIVVVMMLIMGFYPSIYWFQLPFYILMLSLLLFGFGLLLASLSVFTKDVAQFVGALLQVGFWVTPIFWSFSRVPEQYLWILNFNPMVYIVNGYRNTFLNNVWFWEDGTFLFSFLSFTLVFMFLGIFVYKKLRPHFGDVI</sequence>
<feature type="transmembrane region" description="Helical" evidence="9">
    <location>
        <begin position="233"/>
        <end position="252"/>
    </location>
</feature>
<evidence type="ECO:0000256" key="5">
    <source>
        <dbReference type="ARBA" id="ARBA00022692"/>
    </source>
</evidence>
<feature type="transmembrane region" description="Helical" evidence="9">
    <location>
        <begin position="105"/>
        <end position="133"/>
    </location>
</feature>
<gene>
    <name evidence="11" type="ORF">HELGO_WM324</name>
</gene>
<reference evidence="11" key="1">
    <citation type="submission" date="2020-01" db="EMBL/GenBank/DDBJ databases">
        <authorList>
            <person name="Meier V. D."/>
            <person name="Meier V D."/>
        </authorList>
    </citation>
    <scope>NUCLEOTIDE SEQUENCE</scope>
    <source>
        <strain evidence="11">HLG_WM_MAG_01</strain>
    </source>
</reference>
<dbReference type="GO" id="GO:0005886">
    <property type="term" value="C:plasma membrane"/>
    <property type="evidence" value="ECO:0007669"/>
    <property type="project" value="UniProtKB-SubCell"/>
</dbReference>
<dbReference type="Pfam" id="PF01061">
    <property type="entry name" value="ABC2_membrane"/>
    <property type="match status" value="1"/>
</dbReference>
<name>A0A6S6SQR2_9BACT</name>
<keyword evidence="7" id="KW-0762">Sugar transport</keyword>